<dbReference type="EMBL" id="CP068570">
    <property type="protein sequence ID" value="QQZ49066.1"/>
    <property type="molecule type" value="Genomic_DNA"/>
</dbReference>
<accession>A0A974S7X0</accession>
<gene>
    <name evidence="1" type="ORF">JKL49_17950</name>
</gene>
<dbReference type="AlphaFoldDB" id="A0A974S7X0"/>
<reference evidence="1" key="1">
    <citation type="submission" date="2021-01" db="EMBL/GenBank/DDBJ databases">
        <title>Genome sequence of Phenylobacterium sp. 20VBR1 isolated from a valley glaceir, Ny-Alesund, Svalbard.</title>
        <authorList>
            <person name="Thomas F.A."/>
            <person name="Krishnan K.P."/>
            <person name="Sinha R.K."/>
        </authorList>
    </citation>
    <scope>NUCLEOTIDE SEQUENCE</scope>
    <source>
        <strain evidence="1">20VBR1</strain>
    </source>
</reference>
<sequence length="150" mass="15849">MAGTAAFAASYIDTSLPDLTPEQLVKVAQPKPVQLLFEFQTKGATNQRATTQIKAWVVDTAQKSGLFSAVGDAPTDGLLTITINNLPAPAGTASQGFVTGLTFGLKGTTVTDHYDCVIEYTPAPGAPKISRTLHHSIITTLGPPARRRTR</sequence>
<proteinExistence type="predicted"/>
<evidence type="ECO:0000313" key="1">
    <source>
        <dbReference type="EMBL" id="QQZ49066.1"/>
    </source>
</evidence>
<organism evidence="1">
    <name type="scientific">Phenylobacterium glaciei</name>
    <dbReference type="NCBI Taxonomy" id="2803784"/>
    <lineage>
        <taxon>Bacteria</taxon>
        <taxon>Pseudomonadati</taxon>
        <taxon>Pseudomonadota</taxon>
        <taxon>Alphaproteobacteria</taxon>
        <taxon>Caulobacterales</taxon>
        <taxon>Caulobacteraceae</taxon>
        <taxon>Phenylobacterium</taxon>
    </lineage>
</organism>
<protein>
    <submittedName>
        <fullName evidence="1">Uncharacterized protein</fullName>
    </submittedName>
</protein>
<name>A0A974S7X0_9CAUL</name>